<evidence type="ECO:0000256" key="1">
    <source>
        <dbReference type="SAM" id="MobiDB-lite"/>
    </source>
</evidence>
<feature type="region of interest" description="Disordered" evidence="1">
    <location>
        <begin position="1"/>
        <end position="26"/>
    </location>
</feature>
<proteinExistence type="predicted"/>
<protein>
    <submittedName>
        <fullName evidence="2">Uncharacterized protein</fullName>
    </submittedName>
</protein>
<name>A0A8H5JH37_9HYPO</name>
<feature type="region of interest" description="Disordered" evidence="1">
    <location>
        <begin position="85"/>
        <end position="114"/>
    </location>
</feature>
<gene>
    <name evidence="2" type="ORF">FMEXI_1652</name>
</gene>
<sequence>MPPLRSAPTPVGRQRGLDHSADEPDDVVQTGLTLDETITLRSHELLDFLDERQQGEAKRVRRQAHANEDSTASLDHYRAWTAMRNATSERDNAEEKHKSIAKNKRDRQNAIKREKRKAKALAKLEDKGAIIGGLKNLSYLGVDGIAEWSVHRRELFLDIIADDNVDDILCCRQAIRKKQAVTEVDDAPTRLEDDEQARD</sequence>
<keyword evidence="3" id="KW-1185">Reference proteome</keyword>
<dbReference type="Proteomes" id="UP000522262">
    <property type="component" value="Unassembled WGS sequence"/>
</dbReference>
<organism evidence="2 3">
    <name type="scientific">Fusarium mexicanum</name>
    <dbReference type="NCBI Taxonomy" id="751941"/>
    <lineage>
        <taxon>Eukaryota</taxon>
        <taxon>Fungi</taxon>
        <taxon>Dikarya</taxon>
        <taxon>Ascomycota</taxon>
        <taxon>Pezizomycotina</taxon>
        <taxon>Sordariomycetes</taxon>
        <taxon>Hypocreomycetidae</taxon>
        <taxon>Hypocreales</taxon>
        <taxon>Nectriaceae</taxon>
        <taxon>Fusarium</taxon>
        <taxon>Fusarium fujikuroi species complex</taxon>
    </lineage>
</organism>
<comment type="caution">
    <text evidence="2">The sequence shown here is derived from an EMBL/GenBank/DDBJ whole genome shotgun (WGS) entry which is preliminary data.</text>
</comment>
<reference evidence="2 3" key="1">
    <citation type="submission" date="2020-05" db="EMBL/GenBank/DDBJ databases">
        <title>Identification and distribution of gene clusters putatively required for synthesis of sphingolipid metabolism inhibitors in phylogenetically diverse species of the filamentous fungus Fusarium.</title>
        <authorList>
            <person name="Kim H.-S."/>
            <person name="Busman M."/>
            <person name="Brown D.W."/>
            <person name="Divon H."/>
            <person name="Uhlig S."/>
            <person name="Proctor R.H."/>
        </authorList>
    </citation>
    <scope>NUCLEOTIDE SEQUENCE [LARGE SCALE GENOMIC DNA]</scope>
    <source>
        <strain evidence="2 3">NRRL 53147</strain>
    </source>
</reference>
<evidence type="ECO:0000313" key="2">
    <source>
        <dbReference type="EMBL" id="KAF5555132.1"/>
    </source>
</evidence>
<dbReference type="EMBL" id="JAAOAM010000038">
    <property type="protein sequence ID" value="KAF5555132.1"/>
    <property type="molecule type" value="Genomic_DNA"/>
</dbReference>
<feature type="compositionally biased region" description="Basic and acidic residues" evidence="1">
    <location>
        <begin position="87"/>
        <end position="98"/>
    </location>
</feature>
<evidence type="ECO:0000313" key="3">
    <source>
        <dbReference type="Proteomes" id="UP000522262"/>
    </source>
</evidence>
<accession>A0A8H5JH37</accession>
<dbReference type="AlphaFoldDB" id="A0A8H5JH37"/>